<dbReference type="EMBL" id="CP001291">
    <property type="protein sequence ID" value="ACK68816.1"/>
    <property type="molecule type" value="Genomic_DNA"/>
</dbReference>
<keyword evidence="1" id="KW-1133">Transmembrane helix</keyword>
<dbReference type="eggNOG" id="ENOG50302PX">
    <property type="taxonomic scope" value="Bacteria"/>
</dbReference>
<name>B7KBZ3_GLOC7</name>
<sequence length="69" mass="8039">MSTKAQFYLLSLLLLGTIILTTRFFNFGMMGLTVFVLAYLSKGMRRYSLKNKLPNPKKTDHFEEQVFLD</sequence>
<gene>
    <name evidence="2" type="ordered locus">PCC7424_0348</name>
</gene>
<dbReference type="Proteomes" id="UP000002384">
    <property type="component" value="Chromosome"/>
</dbReference>
<keyword evidence="1" id="KW-0472">Membrane</keyword>
<dbReference type="AlphaFoldDB" id="B7KBZ3"/>
<feature type="transmembrane region" description="Helical" evidence="1">
    <location>
        <begin position="12"/>
        <end position="40"/>
    </location>
</feature>
<dbReference type="RefSeq" id="WP_012597766.1">
    <property type="nucleotide sequence ID" value="NC_011729.1"/>
</dbReference>
<accession>B7KBZ3</accession>
<dbReference type="STRING" id="65393.PCC7424_0348"/>
<dbReference type="HOGENOM" id="CLU_210196_0_0_3"/>
<reference evidence="3" key="1">
    <citation type="journal article" date="2011" name="MBio">
        <title>Novel metabolic attributes of the genus Cyanothece, comprising a group of unicellular nitrogen-fixing Cyanobacteria.</title>
        <authorList>
            <person name="Bandyopadhyay A."/>
            <person name="Elvitigala T."/>
            <person name="Welsh E."/>
            <person name="Stockel J."/>
            <person name="Liberton M."/>
            <person name="Min H."/>
            <person name="Sherman L.A."/>
            <person name="Pakrasi H.B."/>
        </authorList>
    </citation>
    <scope>NUCLEOTIDE SEQUENCE [LARGE SCALE GENOMIC DNA]</scope>
    <source>
        <strain evidence="3">PCC 7424</strain>
    </source>
</reference>
<organism evidence="2 3">
    <name type="scientific">Gloeothece citriformis (strain PCC 7424)</name>
    <name type="common">Cyanothece sp. (strain PCC 7424)</name>
    <dbReference type="NCBI Taxonomy" id="65393"/>
    <lineage>
        <taxon>Bacteria</taxon>
        <taxon>Bacillati</taxon>
        <taxon>Cyanobacteriota</taxon>
        <taxon>Cyanophyceae</taxon>
        <taxon>Oscillatoriophycideae</taxon>
        <taxon>Chroococcales</taxon>
        <taxon>Aphanothecaceae</taxon>
        <taxon>Gloeothece</taxon>
        <taxon>Gloeothece citriformis</taxon>
    </lineage>
</organism>
<evidence type="ECO:0000256" key="1">
    <source>
        <dbReference type="SAM" id="Phobius"/>
    </source>
</evidence>
<dbReference type="KEGG" id="cyc:PCC7424_0348"/>
<dbReference type="OrthoDB" id="583432at2"/>
<keyword evidence="1" id="KW-0812">Transmembrane</keyword>
<keyword evidence="3" id="KW-1185">Reference proteome</keyword>
<evidence type="ECO:0000313" key="3">
    <source>
        <dbReference type="Proteomes" id="UP000002384"/>
    </source>
</evidence>
<proteinExistence type="predicted"/>
<protein>
    <submittedName>
        <fullName evidence="2">Uncharacterized protein</fullName>
    </submittedName>
</protein>
<evidence type="ECO:0000313" key="2">
    <source>
        <dbReference type="EMBL" id="ACK68816.1"/>
    </source>
</evidence>